<dbReference type="PROSITE" id="PS51910">
    <property type="entry name" value="GH18_2"/>
    <property type="match status" value="1"/>
</dbReference>
<evidence type="ECO:0000256" key="13">
    <source>
        <dbReference type="ARBA" id="ARBA00025727"/>
    </source>
</evidence>
<dbReference type="GO" id="GO:0006032">
    <property type="term" value="P:chitin catabolic process"/>
    <property type="evidence" value="ECO:0007669"/>
    <property type="project" value="UniProtKB-KW"/>
</dbReference>
<keyword evidence="11 14" id="KW-0326">Glycosidase</keyword>
<evidence type="ECO:0000256" key="8">
    <source>
        <dbReference type="ARBA" id="ARBA00023026"/>
    </source>
</evidence>
<dbReference type="InterPro" id="IPR050542">
    <property type="entry name" value="Glycosyl_Hydrlase18_Chitinase"/>
</dbReference>
<dbReference type="HOGENOM" id="CLU_007818_2_1_1"/>
<organism evidence="16 17">
    <name type="scientific">[Torrubiella] hemipterigena</name>
    <dbReference type="NCBI Taxonomy" id="1531966"/>
    <lineage>
        <taxon>Eukaryota</taxon>
        <taxon>Fungi</taxon>
        <taxon>Dikarya</taxon>
        <taxon>Ascomycota</taxon>
        <taxon>Pezizomycotina</taxon>
        <taxon>Sordariomycetes</taxon>
        <taxon>Hypocreomycetidae</taxon>
        <taxon>Hypocreales</taxon>
        <taxon>Clavicipitaceae</taxon>
        <taxon>Clavicipitaceae incertae sedis</taxon>
        <taxon>'Torrubiella' clade</taxon>
    </lineage>
</organism>
<evidence type="ECO:0000256" key="3">
    <source>
        <dbReference type="ARBA" id="ARBA00012729"/>
    </source>
</evidence>
<proteinExistence type="inferred from homology"/>
<evidence type="ECO:0000259" key="15">
    <source>
        <dbReference type="PROSITE" id="PS51910"/>
    </source>
</evidence>
<evidence type="ECO:0000256" key="6">
    <source>
        <dbReference type="ARBA" id="ARBA00022801"/>
    </source>
</evidence>
<dbReference type="InterPro" id="IPR017853">
    <property type="entry name" value="GH"/>
</dbReference>
<dbReference type="Pfam" id="PF00704">
    <property type="entry name" value="Glyco_hydro_18"/>
    <property type="match status" value="1"/>
</dbReference>
<dbReference type="AlphaFoldDB" id="A0A0A1THL6"/>
<sequence length="365" mass="39474">MRDENINTSRARRPLGSCLLLAQALQHQIHSFFVYTIPPRFIPLHIMFVKNTLAVLGLAASVAQALPSAPLVDRASGGKLTIYWGAEDDNTSLQTVCDDSSYDIVNLAFLAYFHGAGGYPRIEMSGLDGPSAAQKKAGATGLKDGSKLVSAIKSCQKNGKKVILSMGGANDYADVKLKDDADGQKIADQVWNLFLGGTENKDLRPFGDVKLDGVDLDNESGVSTGYVAMTKRFRSNFGKDTSKTYYLSAAPQCPSPDASEPDAVLKLLDYVWVQFYNNGDCNINQKDFKSSVKTWSKNIGNAKLFIGGLASGADGDSGYVGPDDFKKALKDVKSLNLPNYGGAMLWEAQLAIKNDNFQKKIRSSV</sequence>
<evidence type="ECO:0000313" key="17">
    <source>
        <dbReference type="Proteomes" id="UP000039046"/>
    </source>
</evidence>
<keyword evidence="12" id="KW-0624">Polysaccharide degradation</keyword>
<dbReference type="SUPFAM" id="SSF51445">
    <property type="entry name" value="(Trans)glycosidases"/>
    <property type="match status" value="1"/>
</dbReference>
<evidence type="ECO:0000256" key="7">
    <source>
        <dbReference type="ARBA" id="ARBA00023024"/>
    </source>
</evidence>
<keyword evidence="17" id="KW-1185">Reference proteome</keyword>
<evidence type="ECO:0000256" key="14">
    <source>
        <dbReference type="RuleBase" id="RU000489"/>
    </source>
</evidence>
<evidence type="ECO:0000256" key="2">
    <source>
        <dbReference type="ARBA" id="ARBA00004613"/>
    </source>
</evidence>
<dbReference type="PANTHER" id="PTHR45708">
    <property type="entry name" value="ENDOCHITINASE"/>
    <property type="match status" value="1"/>
</dbReference>
<evidence type="ECO:0000256" key="11">
    <source>
        <dbReference type="ARBA" id="ARBA00023295"/>
    </source>
</evidence>
<keyword evidence="8" id="KW-0843">Virulence</keyword>
<dbReference type="GO" id="GO:0005576">
    <property type="term" value="C:extracellular region"/>
    <property type="evidence" value="ECO:0007669"/>
    <property type="project" value="UniProtKB-SubCell"/>
</dbReference>
<dbReference type="Proteomes" id="UP000039046">
    <property type="component" value="Unassembled WGS sequence"/>
</dbReference>
<evidence type="ECO:0000256" key="9">
    <source>
        <dbReference type="ARBA" id="ARBA00023180"/>
    </source>
</evidence>
<gene>
    <name evidence="16" type="ORF">VHEMI05826</name>
</gene>
<dbReference type="GO" id="GO:0000272">
    <property type="term" value="P:polysaccharide catabolic process"/>
    <property type="evidence" value="ECO:0007669"/>
    <property type="project" value="UniProtKB-KW"/>
</dbReference>
<keyword evidence="4" id="KW-0964">Secreted</keyword>
<dbReference type="InterPro" id="IPR001223">
    <property type="entry name" value="Glyco_hydro18_cat"/>
</dbReference>
<keyword evidence="5" id="KW-0147">Chitin-binding</keyword>
<comment type="subcellular location">
    <subcellularLocation>
        <location evidence="2">Secreted</location>
    </subcellularLocation>
</comment>
<name>A0A0A1THL6_9HYPO</name>
<evidence type="ECO:0000256" key="5">
    <source>
        <dbReference type="ARBA" id="ARBA00022669"/>
    </source>
</evidence>
<evidence type="ECO:0000313" key="16">
    <source>
        <dbReference type="EMBL" id="CEJ90015.1"/>
    </source>
</evidence>
<dbReference type="CDD" id="cd02877">
    <property type="entry name" value="GH18_hevamine_XipI_class_III"/>
    <property type="match status" value="1"/>
</dbReference>
<dbReference type="InterPro" id="IPR001579">
    <property type="entry name" value="Glyco_hydro_18_chit_AS"/>
</dbReference>
<keyword evidence="6 14" id="KW-0378">Hydrolase</keyword>
<dbReference type="PROSITE" id="PS01095">
    <property type="entry name" value="GH18_1"/>
    <property type="match status" value="1"/>
</dbReference>
<evidence type="ECO:0000256" key="12">
    <source>
        <dbReference type="ARBA" id="ARBA00023326"/>
    </source>
</evidence>
<dbReference type="EC" id="3.2.1.14" evidence="3"/>
<keyword evidence="7" id="KW-0146">Chitin degradation</keyword>
<comment type="similarity">
    <text evidence="13">Belongs to the glycosyl hydrolase 18 family. Chitinase class III subfamily.</text>
</comment>
<dbReference type="GO" id="GO:0008843">
    <property type="term" value="F:endochitinase activity"/>
    <property type="evidence" value="ECO:0007669"/>
    <property type="project" value="UniProtKB-EC"/>
</dbReference>
<dbReference type="PANTHER" id="PTHR45708:SF49">
    <property type="entry name" value="ENDOCHITINASE"/>
    <property type="match status" value="1"/>
</dbReference>
<protein>
    <recommendedName>
        <fullName evidence="3">chitinase</fullName>
        <ecNumber evidence="3">3.2.1.14</ecNumber>
    </recommendedName>
</protein>
<accession>A0A0A1THL6</accession>
<dbReference type="GO" id="GO:0008061">
    <property type="term" value="F:chitin binding"/>
    <property type="evidence" value="ECO:0007669"/>
    <property type="project" value="UniProtKB-KW"/>
</dbReference>
<keyword evidence="9" id="KW-0325">Glycoprotein</keyword>
<reference evidence="16 17" key="1">
    <citation type="journal article" date="2015" name="Genome Announc.">
        <title>Draft Genome Sequence and Gene Annotation of the Entomopathogenic Fungus Verticillium hemipterigenum.</title>
        <authorList>
            <person name="Horn F."/>
            <person name="Habel A."/>
            <person name="Scharf D.H."/>
            <person name="Dworschak J."/>
            <person name="Brakhage A.A."/>
            <person name="Guthke R."/>
            <person name="Hertweck C."/>
            <person name="Linde J."/>
        </authorList>
    </citation>
    <scope>NUCLEOTIDE SEQUENCE [LARGE SCALE GENOMIC DNA]</scope>
</reference>
<evidence type="ECO:0000256" key="4">
    <source>
        <dbReference type="ARBA" id="ARBA00022525"/>
    </source>
</evidence>
<dbReference type="OrthoDB" id="2425929at2759"/>
<dbReference type="InterPro" id="IPR045321">
    <property type="entry name" value="Cts1-like"/>
</dbReference>
<dbReference type="STRING" id="1531966.A0A0A1THL6"/>
<comment type="catalytic activity">
    <reaction evidence="1">
        <text>Random endo-hydrolysis of N-acetyl-beta-D-glucosaminide (1-&gt;4)-beta-linkages in chitin and chitodextrins.</text>
        <dbReference type="EC" id="3.2.1.14"/>
    </reaction>
</comment>
<dbReference type="EMBL" id="CDHN01000003">
    <property type="protein sequence ID" value="CEJ90015.1"/>
    <property type="molecule type" value="Genomic_DNA"/>
</dbReference>
<evidence type="ECO:0000256" key="10">
    <source>
        <dbReference type="ARBA" id="ARBA00023277"/>
    </source>
</evidence>
<keyword evidence="10" id="KW-0119">Carbohydrate metabolism</keyword>
<evidence type="ECO:0000256" key="1">
    <source>
        <dbReference type="ARBA" id="ARBA00000822"/>
    </source>
</evidence>
<dbReference type="Gene3D" id="3.20.20.80">
    <property type="entry name" value="Glycosidases"/>
    <property type="match status" value="1"/>
</dbReference>
<feature type="domain" description="GH18" evidence="15">
    <location>
        <begin position="78"/>
        <end position="365"/>
    </location>
</feature>